<sequence>MAKGSKEAKLATWKFWGDELRERRDALGWTQDELGKKVFVSGAYIGQLETAFRRPQLELSIRLDQVLQTDGIFERVYLNLIEMLPYAQYFKHAAHLETVATRICEFAPTVVPGLLQTAEYARAVTIATHPFATEEFVEETVTSRMDRSKIMAAPTRPEYWVILHENVLRVPVGGPAVMAEQLEQIAARVRARELLLTVIPCATGAHASMGGMLTLMEFEDIPPAGYTETGFSGMLLDDPEVVQTAQRTYDLLRAAALPPEASLKLIDSAAEDYRRCARTT</sequence>
<feature type="domain" description="HTH cro/C1-type" evidence="1">
    <location>
        <begin position="20"/>
        <end position="72"/>
    </location>
</feature>
<dbReference type="Pfam" id="PF13560">
    <property type="entry name" value="HTH_31"/>
    <property type="match status" value="1"/>
</dbReference>
<dbReference type="PROSITE" id="PS50943">
    <property type="entry name" value="HTH_CROC1"/>
    <property type="match status" value="1"/>
</dbReference>
<evidence type="ECO:0000259" key="1">
    <source>
        <dbReference type="PROSITE" id="PS50943"/>
    </source>
</evidence>
<evidence type="ECO:0000313" key="3">
    <source>
        <dbReference type="Proteomes" id="UP001522868"/>
    </source>
</evidence>
<keyword evidence="3" id="KW-1185">Reference proteome</keyword>
<dbReference type="CDD" id="cd00093">
    <property type="entry name" value="HTH_XRE"/>
    <property type="match status" value="1"/>
</dbReference>
<dbReference type="Gene3D" id="1.10.260.40">
    <property type="entry name" value="lambda repressor-like DNA-binding domains"/>
    <property type="match status" value="1"/>
</dbReference>
<dbReference type="SMART" id="SM00530">
    <property type="entry name" value="HTH_XRE"/>
    <property type="match status" value="1"/>
</dbReference>
<reference evidence="2 3" key="1">
    <citation type="submission" date="2022-04" db="EMBL/GenBank/DDBJ databases">
        <title>Streptomyces sp. nov. LCR6-01 isolated from Lichen of Dirinaria sp.</title>
        <authorList>
            <person name="Kanchanasin P."/>
            <person name="Tanasupawat S."/>
            <person name="Phongsopitanun W."/>
        </authorList>
    </citation>
    <scope>NUCLEOTIDE SEQUENCE [LARGE SCALE GENOMIC DNA]</scope>
    <source>
        <strain evidence="2 3">LCR6-01</strain>
    </source>
</reference>
<organism evidence="2 3">
    <name type="scientific">Streptomyces lichenis</name>
    <dbReference type="NCBI Taxonomy" id="2306967"/>
    <lineage>
        <taxon>Bacteria</taxon>
        <taxon>Bacillati</taxon>
        <taxon>Actinomycetota</taxon>
        <taxon>Actinomycetes</taxon>
        <taxon>Kitasatosporales</taxon>
        <taxon>Streptomycetaceae</taxon>
        <taxon>Streptomyces</taxon>
    </lineage>
</organism>
<comment type="caution">
    <text evidence="2">The sequence shown here is derived from an EMBL/GenBank/DDBJ whole genome shotgun (WGS) entry which is preliminary data.</text>
</comment>
<dbReference type="InterPro" id="IPR001387">
    <property type="entry name" value="Cro/C1-type_HTH"/>
</dbReference>
<dbReference type="InterPro" id="IPR010982">
    <property type="entry name" value="Lambda_DNA-bd_dom_sf"/>
</dbReference>
<evidence type="ECO:0000313" key="2">
    <source>
        <dbReference type="EMBL" id="MCK8676934.1"/>
    </source>
</evidence>
<protein>
    <submittedName>
        <fullName evidence="2">Helix-turn-helix transcriptional regulator</fullName>
    </submittedName>
</protein>
<name>A0ABT0I6I9_9ACTN</name>
<dbReference type="EMBL" id="JALPTH010000004">
    <property type="protein sequence ID" value="MCK8676934.1"/>
    <property type="molecule type" value="Genomic_DNA"/>
</dbReference>
<dbReference type="RefSeq" id="WP_248632160.1">
    <property type="nucleotide sequence ID" value="NZ_JALPTH010000004.1"/>
</dbReference>
<gene>
    <name evidence="2" type="ORF">M1O15_05900</name>
</gene>
<dbReference type="SUPFAM" id="SSF47413">
    <property type="entry name" value="lambda repressor-like DNA-binding domains"/>
    <property type="match status" value="1"/>
</dbReference>
<dbReference type="InterPro" id="IPR043917">
    <property type="entry name" value="DUF5753"/>
</dbReference>
<dbReference type="Pfam" id="PF19054">
    <property type="entry name" value="DUF5753"/>
    <property type="match status" value="1"/>
</dbReference>
<accession>A0ABT0I6I9</accession>
<dbReference type="Proteomes" id="UP001522868">
    <property type="component" value="Unassembled WGS sequence"/>
</dbReference>
<proteinExistence type="predicted"/>